<accession>A0A1N6W928</accession>
<reference evidence="2" key="1">
    <citation type="submission" date="2017-01" db="EMBL/GenBank/DDBJ databases">
        <authorList>
            <person name="Varghese N."/>
            <person name="Submissions S."/>
        </authorList>
    </citation>
    <scope>NUCLEOTIDE SEQUENCE [LARGE SCALE GENOMIC DNA]</scope>
    <source>
        <strain evidence="2">DM9</strain>
    </source>
</reference>
<gene>
    <name evidence="1" type="ORF">SAMN05421545_1413</name>
</gene>
<dbReference type="STRING" id="1077936.SAMN05421545_1413"/>
<keyword evidence="2" id="KW-1185">Reference proteome</keyword>
<sequence>MKTTWPELSYAEAHKTYETIHLWTQIVGKIRLVKTPWINHSWHVTLYVTPSGLTTSDIVAGDKHFQLDFDFINHQLQLKTSTGDTSSIDLKKLSVAGCYKQVLDALREAGIQADIYPVPNELEDPIPFHKDETHATYKPEHAVALHQAFLRVHDIFTRFRAEFSGKSSPVHFFWGSFDLAVSRFSGRDAPRHPGGVPNLPDWIAQEAYSKEVCSCGFWPGSEAYPTAAFYSYIYPEPEGYKDARIKPAQAYYHPELREFILPYDAVQEADDPDSVLLDFLRSTYEAAADLARWDRKALEQENFDNQRKANRSAYKQVDKDA</sequence>
<dbReference type="RefSeq" id="WP_234986318.1">
    <property type="nucleotide sequence ID" value="NZ_FTNM01000002.1"/>
</dbReference>
<organism evidence="1 2">
    <name type="scientific">Pontibacter lucknowensis</name>
    <dbReference type="NCBI Taxonomy" id="1077936"/>
    <lineage>
        <taxon>Bacteria</taxon>
        <taxon>Pseudomonadati</taxon>
        <taxon>Bacteroidota</taxon>
        <taxon>Cytophagia</taxon>
        <taxon>Cytophagales</taxon>
        <taxon>Hymenobacteraceae</taxon>
        <taxon>Pontibacter</taxon>
    </lineage>
</organism>
<evidence type="ECO:0000313" key="2">
    <source>
        <dbReference type="Proteomes" id="UP000185924"/>
    </source>
</evidence>
<protein>
    <recommendedName>
        <fullName evidence="3">Ava_C0101 and related proteins</fullName>
    </recommendedName>
</protein>
<dbReference type="AlphaFoldDB" id="A0A1N6W928"/>
<evidence type="ECO:0000313" key="1">
    <source>
        <dbReference type="EMBL" id="SIQ86435.1"/>
    </source>
</evidence>
<dbReference type="InterPro" id="IPR046038">
    <property type="entry name" value="DUF5996"/>
</dbReference>
<dbReference type="Proteomes" id="UP000185924">
    <property type="component" value="Unassembled WGS sequence"/>
</dbReference>
<evidence type="ECO:0008006" key="3">
    <source>
        <dbReference type="Google" id="ProtNLM"/>
    </source>
</evidence>
<name>A0A1N6W928_9BACT</name>
<dbReference type="Pfam" id="PF19459">
    <property type="entry name" value="DUF5996"/>
    <property type="match status" value="1"/>
</dbReference>
<dbReference type="EMBL" id="FTNM01000002">
    <property type="protein sequence ID" value="SIQ86435.1"/>
    <property type="molecule type" value="Genomic_DNA"/>
</dbReference>
<proteinExistence type="predicted"/>